<dbReference type="EMBL" id="JZWS03000004">
    <property type="protein sequence ID" value="MEW9491461.1"/>
    <property type="molecule type" value="Genomic_DNA"/>
</dbReference>
<sequence>MDNPLKAIEEKKLNFFHIKAMFVTGAGMITDGYDLTTGSLVLSLVLSSLNLSLESVSIVLFASIISGNAVGALLFGYLTRKGRTKFYGIDAALMIVGALMQAFVSTPLELALARFVLGIGIGADYVLTPLLMGEYSNRKDRGKLMGLAGGFMWIVGAILSTLATLLALNFFPANVAWRVALASGALPALFVLYERTRIPETPHYLAFVKGDTKELKEKYGVEVGSFGQSLGQRARLLLRSKKLLVPLSLAALSWYLYDVVSYSEGFFGPNKIAEFIGVSGIVFSLIVNAGFSLPFNFFGAVLSDKVGRKVMQAIGFLGMGIPLFLFPFFDKNLAVALVLFGLSNSFSSIGPGNIIAYWGVEMFPAAVRGLTQSITVLGGRLGVITTTLLFPILLESWGVPTVIVMLGILAMVATGITLTLKEMKGKSLSEVEREYLMDTGEFTAKSAGSASESSDLK</sequence>
<reference evidence="1" key="1">
    <citation type="submission" date="2024-07" db="EMBL/GenBank/DDBJ databases">
        <title>Metagenome and Metagenome-Assembled Genomes of Archaea from a hot spring from the geothermal field of Los Azufres, Mexico.</title>
        <authorList>
            <person name="Marin-Paredes R."/>
            <person name="Martinez-Romero E."/>
            <person name="Servin-Garciduenas L.E."/>
        </authorList>
    </citation>
    <scope>NUCLEOTIDE SEQUENCE</scope>
    <source>
        <strain evidence="1">AZ1-454</strain>
    </source>
</reference>
<comment type="caution">
    <text evidence="1">The sequence shown here is derived from an EMBL/GenBank/DDBJ whole genome shotgun (WGS) entry which is preliminary data.</text>
</comment>
<proteinExistence type="predicted"/>
<gene>
    <name evidence="1" type="ORF">TQ35_0004570</name>
</gene>
<protein>
    <submittedName>
        <fullName evidence="1">MFS transporter</fullName>
    </submittedName>
</protein>
<evidence type="ECO:0000313" key="2">
    <source>
        <dbReference type="Proteomes" id="UP000053480"/>
    </source>
</evidence>
<accession>A0ACC6TNL4</accession>
<evidence type="ECO:0000313" key="1">
    <source>
        <dbReference type="EMBL" id="MEW9491461.1"/>
    </source>
</evidence>
<name>A0ACC6TNL4_9CREN</name>
<dbReference type="Proteomes" id="UP000053480">
    <property type="component" value="Unassembled WGS sequence"/>
</dbReference>
<organism evidence="1 2">
    <name type="scientific">Candidatus Aramenus sulfurataquae</name>
    <dbReference type="NCBI Taxonomy" id="1326980"/>
    <lineage>
        <taxon>Archaea</taxon>
        <taxon>Thermoproteota</taxon>
        <taxon>Thermoprotei</taxon>
        <taxon>Sulfolobales</taxon>
        <taxon>Sulfolobaceae</taxon>
        <taxon>Candidatus Aramenus</taxon>
    </lineage>
</organism>